<keyword evidence="3" id="KW-0964">Secreted</keyword>
<comment type="similarity">
    <text evidence="2">Belongs to the nematode transthyretin-like family.</text>
</comment>
<dbReference type="InParanoid" id="E3MF47"/>
<dbReference type="PANTHER" id="PTHR21700">
    <property type="entry name" value="TRANSTHYRETIN-LIKE FAMILY PROTEIN-RELATED"/>
    <property type="match status" value="1"/>
</dbReference>
<dbReference type="InterPro" id="IPR001534">
    <property type="entry name" value="Transthyretin-like"/>
</dbReference>
<name>E3MF47_CAERE</name>
<keyword evidence="7" id="KW-1185">Reference proteome</keyword>
<evidence type="ECO:0000256" key="5">
    <source>
        <dbReference type="SAM" id="SignalP"/>
    </source>
</evidence>
<dbReference type="eggNOG" id="ENOG502R1YK">
    <property type="taxonomic scope" value="Eukaryota"/>
</dbReference>
<proteinExistence type="inferred from homology"/>
<comment type="subcellular location">
    <subcellularLocation>
        <location evidence="1">Secreted</location>
    </subcellularLocation>
</comment>
<evidence type="ECO:0000313" key="6">
    <source>
        <dbReference type="EMBL" id="EFP00631.1"/>
    </source>
</evidence>
<feature type="signal peptide" evidence="5">
    <location>
        <begin position="1"/>
        <end position="16"/>
    </location>
</feature>
<evidence type="ECO:0000256" key="3">
    <source>
        <dbReference type="ARBA" id="ARBA00022525"/>
    </source>
</evidence>
<dbReference type="GO" id="GO:0009986">
    <property type="term" value="C:cell surface"/>
    <property type="evidence" value="ECO:0007669"/>
    <property type="project" value="InterPro"/>
</dbReference>
<dbReference type="InterPro" id="IPR038479">
    <property type="entry name" value="Transthyretin-like_sf"/>
</dbReference>
<dbReference type="Pfam" id="PF01060">
    <property type="entry name" value="TTR-52"/>
    <property type="match status" value="1"/>
</dbReference>
<evidence type="ECO:0000256" key="4">
    <source>
        <dbReference type="ARBA" id="ARBA00022729"/>
    </source>
</evidence>
<evidence type="ECO:0000256" key="2">
    <source>
        <dbReference type="ARBA" id="ARBA00010112"/>
    </source>
</evidence>
<dbReference type="Proteomes" id="UP000008281">
    <property type="component" value="Unassembled WGS sequence"/>
</dbReference>
<protein>
    <submittedName>
        <fullName evidence="6">Uncharacterized protein</fullName>
    </submittedName>
</protein>
<organism evidence="7">
    <name type="scientific">Caenorhabditis remanei</name>
    <name type="common">Caenorhabditis vulgaris</name>
    <dbReference type="NCBI Taxonomy" id="31234"/>
    <lineage>
        <taxon>Eukaryota</taxon>
        <taxon>Metazoa</taxon>
        <taxon>Ecdysozoa</taxon>
        <taxon>Nematoda</taxon>
        <taxon>Chromadorea</taxon>
        <taxon>Rhabditida</taxon>
        <taxon>Rhabditina</taxon>
        <taxon>Rhabditomorpha</taxon>
        <taxon>Rhabditoidea</taxon>
        <taxon>Rhabditidae</taxon>
        <taxon>Peloderinae</taxon>
        <taxon>Caenorhabditis</taxon>
    </lineage>
</organism>
<dbReference type="HOGENOM" id="CLU_121109_2_0_1"/>
<dbReference type="PANTHER" id="PTHR21700:SF24">
    <property type="entry name" value="TRANSTHYRETIN-LIKE FAMILY PROTEIN"/>
    <property type="match status" value="1"/>
</dbReference>
<dbReference type="EMBL" id="DS268440">
    <property type="protein sequence ID" value="EFP00631.1"/>
    <property type="molecule type" value="Genomic_DNA"/>
</dbReference>
<dbReference type="AlphaFoldDB" id="E3MF47"/>
<gene>
    <name evidence="6" type="ORF">CRE_21254</name>
</gene>
<dbReference type="Gene3D" id="2.60.40.3330">
    <property type="match status" value="1"/>
</dbReference>
<dbReference type="OrthoDB" id="5771181at2759"/>
<evidence type="ECO:0000313" key="7">
    <source>
        <dbReference type="Proteomes" id="UP000008281"/>
    </source>
</evidence>
<dbReference type="OMA" id="KFIGHEV"/>
<feature type="chain" id="PRO_5003174832" evidence="5">
    <location>
        <begin position="17"/>
        <end position="167"/>
    </location>
</feature>
<accession>E3MF47</accession>
<keyword evidence="4 5" id="KW-0732">Signal</keyword>
<sequence>MRLLLAFCLLPILCAAFHGTVHVSGQLKCNGQPYAEELVQVWEHKFIGHEVWFEEWTDRYGNFSITASGHEHVRRLHPFSPITFHYQGFSFSVYPYIWIPNYCGTEKEGDYRCTKNLVQIYVPKDFVSYADHPRVYNIGTVDLEKAEGKSYRKIEKIFGYHQECRSY</sequence>
<evidence type="ECO:0000256" key="1">
    <source>
        <dbReference type="ARBA" id="ARBA00004613"/>
    </source>
</evidence>
<reference evidence="6" key="1">
    <citation type="submission" date="2007-07" db="EMBL/GenBank/DDBJ databases">
        <title>PCAP assembly of the Caenorhabditis remanei genome.</title>
        <authorList>
            <consortium name="The Caenorhabditis remanei Sequencing Consortium"/>
            <person name="Wilson R.K."/>
        </authorList>
    </citation>
    <scope>NUCLEOTIDE SEQUENCE [LARGE SCALE GENOMIC DNA]</scope>
    <source>
        <strain evidence="6">PB4641</strain>
    </source>
</reference>
<dbReference type="GO" id="GO:0005576">
    <property type="term" value="C:extracellular region"/>
    <property type="evidence" value="ECO:0007669"/>
    <property type="project" value="UniProtKB-SubCell"/>
</dbReference>